<proteinExistence type="predicted"/>
<dbReference type="Proteomes" id="UP001152747">
    <property type="component" value="Unassembled WGS sequence"/>
</dbReference>
<dbReference type="PANTHER" id="PTHR23062">
    <property type="entry name" value="HYPOTHETICAL PROTEIN C.ELEGANS"/>
    <property type="match status" value="1"/>
</dbReference>
<accession>A0A9P1IKS9</accession>
<keyword evidence="4" id="KW-1185">Reference proteome</keyword>
<reference evidence="3" key="1">
    <citation type="submission" date="2022-11" db="EMBL/GenBank/DDBJ databases">
        <authorList>
            <person name="Kikuchi T."/>
        </authorList>
    </citation>
    <scope>NUCLEOTIDE SEQUENCE</scope>
    <source>
        <strain evidence="3">PS1010</strain>
    </source>
</reference>
<feature type="signal peptide" evidence="1">
    <location>
        <begin position="1"/>
        <end position="16"/>
    </location>
</feature>
<dbReference type="SMART" id="SM00034">
    <property type="entry name" value="CLECT"/>
    <property type="match status" value="2"/>
</dbReference>
<dbReference type="AlphaFoldDB" id="A0A9P1IKS9"/>
<comment type="caution">
    <text evidence="3">The sequence shown here is derived from an EMBL/GenBank/DDBJ whole genome shotgun (WGS) entry which is preliminary data.</text>
</comment>
<organism evidence="3 4">
    <name type="scientific">Caenorhabditis angaria</name>
    <dbReference type="NCBI Taxonomy" id="860376"/>
    <lineage>
        <taxon>Eukaryota</taxon>
        <taxon>Metazoa</taxon>
        <taxon>Ecdysozoa</taxon>
        <taxon>Nematoda</taxon>
        <taxon>Chromadorea</taxon>
        <taxon>Rhabditida</taxon>
        <taxon>Rhabditina</taxon>
        <taxon>Rhabditomorpha</taxon>
        <taxon>Rhabditoidea</taxon>
        <taxon>Rhabditidae</taxon>
        <taxon>Peloderinae</taxon>
        <taxon>Caenorhabditis</taxon>
    </lineage>
</organism>
<evidence type="ECO:0000259" key="2">
    <source>
        <dbReference type="PROSITE" id="PS50041"/>
    </source>
</evidence>
<dbReference type="CDD" id="cd00037">
    <property type="entry name" value="CLECT"/>
    <property type="match status" value="2"/>
</dbReference>
<dbReference type="Pfam" id="PF00059">
    <property type="entry name" value="Lectin_C"/>
    <property type="match status" value="2"/>
</dbReference>
<sequence length="290" mass="33078">MLLALLFLAVPIYSTCYFEDSELFGRCYQFNNHSSSFIDAKLNCTSRGFTLTRIENLTLAHFIGSIAVEKFGETYGSYWIGLSRHQNSSNFQWEDQHPLDFLNWADGYPFSGYDYVAARLSDTQWITLLEPTRLPYICSYDAIEDDTTTEGPKTTKGNGYGNGCQKTDLNLENRCYSFNRQLLSVDDARKSCEKIGKTLAVFDDFYQINFVSSFAQSQFAATYTSFWIGLQRASASTPFYWPSGNYTQFTNWSPGYPFSNQLFVAQQISDTKWKTYTPDSLLFSVCSGIL</sequence>
<keyword evidence="1" id="KW-0732">Signal</keyword>
<dbReference type="PROSITE" id="PS50041">
    <property type="entry name" value="C_TYPE_LECTIN_2"/>
    <property type="match status" value="2"/>
</dbReference>
<name>A0A9P1IKS9_9PELO</name>
<protein>
    <recommendedName>
        <fullName evidence="2">C-type lectin domain-containing protein</fullName>
    </recommendedName>
</protein>
<dbReference type="SUPFAM" id="SSF56436">
    <property type="entry name" value="C-type lectin-like"/>
    <property type="match status" value="2"/>
</dbReference>
<dbReference type="EMBL" id="CANHGI010000004">
    <property type="protein sequence ID" value="CAI5447254.1"/>
    <property type="molecule type" value="Genomic_DNA"/>
</dbReference>
<dbReference type="InterPro" id="IPR016187">
    <property type="entry name" value="CTDL_fold"/>
</dbReference>
<dbReference type="PANTHER" id="PTHR23062:SF6">
    <property type="entry name" value="C-TYPE LECTIN DOMAIN-CONTAINING PROTEIN"/>
    <property type="match status" value="1"/>
</dbReference>
<gene>
    <name evidence="3" type="ORF">CAMP_LOCUS9891</name>
</gene>
<dbReference type="InterPro" id="IPR001304">
    <property type="entry name" value="C-type_lectin-like"/>
</dbReference>
<dbReference type="GO" id="GO:0045087">
    <property type="term" value="P:innate immune response"/>
    <property type="evidence" value="ECO:0007669"/>
    <property type="project" value="TreeGrafter"/>
</dbReference>
<feature type="domain" description="C-type lectin" evidence="2">
    <location>
        <begin position="23"/>
        <end position="139"/>
    </location>
</feature>
<evidence type="ECO:0000313" key="4">
    <source>
        <dbReference type="Proteomes" id="UP001152747"/>
    </source>
</evidence>
<evidence type="ECO:0000256" key="1">
    <source>
        <dbReference type="SAM" id="SignalP"/>
    </source>
</evidence>
<feature type="domain" description="C-type lectin" evidence="2">
    <location>
        <begin position="171"/>
        <end position="287"/>
    </location>
</feature>
<dbReference type="InterPro" id="IPR016186">
    <property type="entry name" value="C-type_lectin-like/link_sf"/>
</dbReference>
<dbReference type="Gene3D" id="3.10.100.10">
    <property type="entry name" value="Mannose-Binding Protein A, subunit A"/>
    <property type="match status" value="2"/>
</dbReference>
<feature type="chain" id="PRO_5040413144" description="C-type lectin domain-containing protein" evidence="1">
    <location>
        <begin position="17"/>
        <end position="290"/>
    </location>
</feature>
<dbReference type="OrthoDB" id="418245at2759"/>
<evidence type="ECO:0000313" key="3">
    <source>
        <dbReference type="EMBL" id="CAI5447254.1"/>
    </source>
</evidence>